<accession>A0ABW9XM92</accession>
<dbReference type="NCBIfam" id="TIGR00357">
    <property type="entry name" value="peptide-methionine (R)-S-oxide reductase MsrB"/>
    <property type="match status" value="1"/>
</dbReference>
<feature type="signal peptide" evidence="8">
    <location>
        <begin position="1"/>
        <end position="26"/>
    </location>
</feature>
<feature type="domain" description="MsrB" evidence="9">
    <location>
        <begin position="237"/>
        <end position="359"/>
    </location>
</feature>
<dbReference type="Proteomes" id="UP000665561">
    <property type="component" value="Unassembled WGS sequence"/>
</dbReference>
<dbReference type="NCBIfam" id="TIGR00401">
    <property type="entry name" value="msrA"/>
    <property type="match status" value="1"/>
</dbReference>
<dbReference type="HAMAP" id="MF_01401">
    <property type="entry name" value="MsrA"/>
    <property type="match status" value="1"/>
</dbReference>
<reference evidence="10 11" key="1">
    <citation type="submission" date="2020-01" db="EMBL/GenBank/DDBJ databases">
        <title>Paenibacillus soybeanensis sp. nov. isolated from the nodules of soybean (Glycine max(L.) Merr).</title>
        <authorList>
            <person name="Wang H."/>
        </authorList>
    </citation>
    <scope>NUCLEOTIDE SEQUENCE [LARGE SCALE GENOMIC DNA]</scope>
    <source>
        <strain evidence="10 11">T1</strain>
    </source>
</reference>
<evidence type="ECO:0000259" key="9">
    <source>
        <dbReference type="PROSITE" id="PS51790"/>
    </source>
</evidence>
<dbReference type="Gene3D" id="3.30.1060.10">
    <property type="entry name" value="Peptide methionine sulphoxide reductase MsrA"/>
    <property type="match status" value="1"/>
</dbReference>
<dbReference type="SUPFAM" id="SSF51316">
    <property type="entry name" value="Mss4-like"/>
    <property type="match status" value="1"/>
</dbReference>
<dbReference type="EC" id="1.8.4.11" evidence="7"/>
<dbReference type="InterPro" id="IPR011057">
    <property type="entry name" value="Mss4-like_sf"/>
</dbReference>
<feature type="active site" evidence="7">
    <location>
        <position position="59"/>
    </location>
</feature>
<proteinExistence type="inferred from homology"/>
<evidence type="ECO:0000256" key="7">
    <source>
        <dbReference type="HAMAP-Rule" id="MF_01401"/>
    </source>
</evidence>
<evidence type="ECO:0000256" key="6">
    <source>
        <dbReference type="ARBA" id="ARBA00048782"/>
    </source>
</evidence>
<keyword evidence="3" id="KW-0511">Multifunctional enzyme</keyword>
<evidence type="ECO:0000256" key="1">
    <source>
        <dbReference type="ARBA" id="ARBA00005591"/>
    </source>
</evidence>
<comment type="caution">
    <text evidence="10">The sequence shown here is derived from an EMBL/GenBank/DDBJ whole genome shotgun (WGS) entry which is preliminary data.</text>
</comment>
<comment type="catalytic activity">
    <reaction evidence="6 7">
        <text>[thioredoxin]-disulfide + L-methionine + H2O = L-methionine (S)-S-oxide + [thioredoxin]-dithiol</text>
        <dbReference type="Rhea" id="RHEA:19993"/>
        <dbReference type="Rhea" id="RHEA-COMP:10698"/>
        <dbReference type="Rhea" id="RHEA-COMP:10700"/>
        <dbReference type="ChEBI" id="CHEBI:15377"/>
        <dbReference type="ChEBI" id="CHEBI:29950"/>
        <dbReference type="ChEBI" id="CHEBI:50058"/>
        <dbReference type="ChEBI" id="CHEBI:57844"/>
        <dbReference type="ChEBI" id="CHEBI:58772"/>
        <dbReference type="EC" id="1.8.4.11"/>
    </reaction>
</comment>
<dbReference type="GO" id="GO:0008113">
    <property type="term" value="F:peptide-methionine (S)-S-oxide reductase activity"/>
    <property type="evidence" value="ECO:0007669"/>
    <property type="project" value="UniProtKB-EC"/>
</dbReference>
<dbReference type="Gene3D" id="2.170.150.20">
    <property type="entry name" value="Peptide methionine sulfoxide reductase"/>
    <property type="match status" value="1"/>
</dbReference>
<comment type="catalytic activity">
    <reaction evidence="4 7">
        <text>L-methionyl-[protein] + [thioredoxin]-disulfide + H2O = L-methionyl-(S)-S-oxide-[protein] + [thioredoxin]-dithiol</text>
        <dbReference type="Rhea" id="RHEA:14217"/>
        <dbReference type="Rhea" id="RHEA-COMP:10698"/>
        <dbReference type="Rhea" id="RHEA-COMP:10700"/>
        <dbReference type="Rhea" id="RHEA-COMP:12313"/>
        <dbReference type="Rhea" id="RHEA-COMP:12315"/>
        <dbReference type="ChEBI" id="CHEBI:15377"/>
        <dbReference type="ChEBI" id="CHEBI:16044"/>
        <dbReference type="ChEBI" id="CHEBI:29950"/>
        <dbReference type="ChEBI" id="CHEBI:44120"/>
        <dbReference type="ChEBI" id="CHEBI:50058"/>
        <dbReference type="EC" id="1.8.4.11"/>
    </reaction>
</comment>
<organism evidence="10 11">
    <name type="scientific">Paenibacillus glycinis</name>
    <dbReference type="NCBI Taxonomy" id="2697035"/>
    <lineage>
        <taxon>Bacteria</taxon>
        <taxon>Bacillati</taxon>
        <taxon>Bacillota</taxon>
        <taxon>Bacilli</taxon>
        <taxon>Bacillales</taxon>
        <taxon>Paenibacillaceae</taxon>
        <taxon>Paenibacillus</taxon>
    </lineage>
</organism>
<evidence type="ECO:0000313" key="10">
    <source>
        <dbReference type="EMBL" id="NBD23732.1"/>
    </source>
</evidence>
<comment type="function">
    <text evidence="7">Has an important function as a repair enzyme for proteins that have been inactivated by oxidation. Catalyzes the reversible oxidation-reduction of methionine sulfoxide in proteins to methionine.</text>
</comment>
<sequence length="380" mass="42217">MKLNWKRLALPVGLAAVVLYFAYAPAHERGTAEASGLRSQLEQFTDGAKYETAVFAGGCFWSEEEPFERLDGVVSVVTGYTGGHTTDPSYAKVSTGTTGHLEAVQVKYDPDRITYDELLQVFWRNTDPTDANGQFGDRGTEYRSVIFYDGEMQRASAEASKAALAAQGKFAKPLVTKILPAAAFYKAEDEHQDFYKTNPAGFRSNMAGSGRDAFLDRVWGDDRIMKELESRYAQIDKAASLNSLTKLQYDVTQRDQDEPPYQNEYWDSTEEGIYVDIVSGEPLFSSKDKFDAGTGWTSFMRPLEPGNIVYREAGGVFSSTTQVRSRYADSFIGDVFNDGPEPTGLRFCTNSASLRFIPKDQLAQQGYGEYAKTFEGDGQQ</sequence>
<keyword evidence="8" id="KW-0732">Signal</keyword>
<dbReference type="PANTHER" id="PTHR43774">
    <property type="entry name" value="PEPTIDE METHIONINE SULFOXIDE REDUCTASE"/>
    <property type="match status" value="1"/>
</dbReference>
<dbReference type="SUPFAM" id="SSF55068">
    <property type="entry name" value="Peptide methionine sulfoxide reductase"/>
    <property type="match status" value="1"/>
</dbReference>
<evidence type="ECO:0000256" key="4">
    <source>
        <dbReference type="ARBA" id="ARBA00047806"/>
    </source>
</evidence>
<name>A0ABW9XM92_9BACL</name>
<protein>
    <recommendedName>
        <fullName evidence="7">Peptide methionine sulfoxide reductase MsrA</fullName>
        <shortName evidence="7">Protein-methionine-S-oxide reductase</shortName>
        <ecNumber evidence="7">1.8.4.11</ecNumber>
    </recommendedName>
    <alternativeName>
        <fullName evidence="7">Peptide-methionine (S)-S-oxide reductase</fullName>
        <shortName evidence="7">Peptide Met(O) reductase</shortName>
    </alternativeName>
</protein>
<keyword evidence="11" id="KW-1185">Reference proteome</keyword>
<comment type="catalytic activity">
    <reaction evidence="5">
        <text>L-methionyl-[protein] + [thioredoxin]-disulfide + H2O = L-methionyl-(R)-S-oxide-[protein] + [thioredoxin]-dithiol</text>
        <dbReference type="Rhea" id="RHEA:24164"/>
        <dbReference type="Rhea" id="RHEA-COMP:10698"/>
        <dbReference type="Rhea" id="RHEA-COMP:10700"/>
        <dbReference type="Rhea" id="RHEA-COMP:12313"/>
        <dbReference type="Rhea" id="RHEA-COMP:12314"/>
        <dbReference type="ChEBI" id="CHEBI:15377"/>
        <dbReference type="ChEBI" id="CHEBI:16044"/>
        <dbReference type="ChEBI" id="CHEBI:29950"/>
        <dbReference type="ChEBI" id="CHEBI:45764"/>
        <dbReference type="ChEBI" id="CHEBI:50058"/>
        <dbReference type="EC" id="1.8.4.12"/>
    </reaction>
</comment>
<dbReference type="RefSeq" id="WP_161742488.1">
    <property type="nucleotide sequence ID" value="NZ_JAAAMV010000003.1"/>
</dbReference>
<gene>
    <name evidence="7 10" type="primary">msrA</name>
    <name evidence="10" type="ORF">GT019_07605</name>
</gene>
<dbReference type="Pfam" id="PF01641">
    <property type="entry name" value="SelR"/>
    <property type="match status" value="1"/>
</dbReference>
<comment type="similarity">
    <text evidence="1 7">Belongs to the MsrA Met sulfoxide reductase family.</text>
</comment>
<dbReference type="PANTHER" id="PTHR43774:SF1">
    <property type="entry name" value="PEPTIDE METHIONINE SULFOXIDE REDUCTASE MSRA 2"/>
    <property type="match status" value="1"/>
</dbReference>
<dbReference type="InterPro" id="IPR002579">
    <property type="entry name" value="Met_Sox_Rdtase_MsrB_dom"/>
</dbReference>
<dbReference type="PROSITE" id="PS51790">
    <property type="entry name" value="MSRB"/>
    <property type="match status" value="1"/>
</dbReference>
<evidence type="ECO:0000256" key="8">
    <source>
        <dbReference type="SAM" id="SignalP"/>
    </source>
</evidence>
<dbReference type="EMBL" id="JAAAMV010000003">
    <property type="protein sequence ID" value="NBD23732.1"/>
    <property type="molecule type" value="Genomic_DNA"/>
</dbReference>
<dbReference type="InterPro" id="IPR002569">
    <property type="entry name" value="Met_Sox_Rdtase_MsrA_dom"/>
</dbReference>
<evidence type="ECO:0000256" key="5">
    <source>
        <dbReference type="ARBA" id="ARBA00048488"/>
    </source>
</evidence>
<feature type="chain" id="PRO_5045617545" description="Peptide methionine sulfoxide reductase MsrA" evidence="8">
    <location>
        <begin position="27"/>
        <end position="380"/>
    </location>
</feature>
<dbReference type="InterPro" id="IPR036509">
    <property type="entry name" value="Met_Sox_Rdtase_MsrA_sf"/>
</dbReference>
<keyword evidence="2 7" id="KW-0560">Oxidoreductase</keyword>
<evidence type="ECO:0000256" key="3">
    <source>
        <dbReference type="ARBA" id="ARBA00023268"/>
    </source>
</evidence>
<evidence type="ECO:0000256" key="2">
    <source>
        <dbReference type="ARBA" id="ARBA00023002"/>
    </source>
</evidence>
<evidence type="ECO:0000313" key="11">
    <source>
        <dbReference type="Proteomes" id="UP000665561"/>
    </source>
</evidence>
<dbReference type="Pfam" id="PF01625">
    <property type="entry name" value="PMSR"/>
    <property type="match status" value="1"/>
</dbReference>